<dbReference type="FunFam" id="3.40.50.300:FF:001278">
    <property type="entry name" value="Iron-sulfur cluster carrier protein"/>
    <property type="match status" value="1"/>
</dbReference>
<dbReference type="KEGG" id="scac:106084380"/>
<dbReference type="PROSITE" id="PS01215">
    <property type="entry name" value="MRP"/>
    <property type="match status" value="1"/>
</dbReference>
<dbReference type="GO" id="GO:0140663">
    <property type="term" value="F:ATP-dependent FeS chaperone activity"/>
    <property type="evidence" value="ECO:0007669"/>
    <property type="project" value="InterPro"/>
</dbReference>
<accession>A0A1I8Q873</accession>
<evidence type="ECO:0000256" key="4">
    <source>
        <dbReference type="ARBA" id="ARBA00022840"/>
    </source>
</evidence>
<evidence type="ECO:0008006" key="10">
    <source>
        <dbReference type="Google" id="ProtNLM"/>
    </source>
</evidence>
<dbReference type="GO" id="GO:0046872">
    <property type="term" value="F:metal ion binding"/>
    <property type="evidence" value="ECO:0007669"/>
    <property type="project" value="UniProtKB-KW"/>
</dbReference>
<keyword evidence="2" id="KW-0479">Metal-binding</keyword>
<dbReference type="PANTHER" id="PTHR42961:SF2">
    <property type="entry name" value="IRON-SULFUR PROTEIN NUBPL"/>
    <property type="match status" value="1"/>
</dbReference>
<evidence type="ECO:0000256" key="7">
    <source>
        <dbReference type="ARBA" id="ARBA00024036"/>
    </source>
</evidence>
<evidence type="ECO:0000256" key="5">
    <source>
        <dbReference type="ARBA" id="ARBA00023004"/>
    </source>
</evidence>
<reference evidence="8" key="1">
    <citation type="submission" date="2020-05" db="UniProtKB">
        <authorList>
            <consortium name="EnsemblMetazoa"/>
        </authorList>
    </citation>
    <scope>IDENTIFICATION</scope>
    <source>
        <strain evidence="8">USDA</strain>
    </source>
</reference>
<keyword evidence="5" id="KW-0408">Iron</keyword>
<dbReference type="VEuPathDB" id="VectorBase:SCAU014792"/>
<dbReference type="AlphaFoldDB" id="A0A1I8Q873"/>
<dbReference type="GO" id="GO:0005524">
    <property type="term" value="F:ATP binding"/>
    <property type="evidence" value="ECO:0007669"/>
    <property type="project" value="UniProtKB-KW"/>
</dbReference>
<dbReference type="EnsemblMetazoa" id="SCAU014792-RB">
    <property type="protein sequence ID" value="SCAU014792-PB"/>
    <property type="gene ID" value="SCAU014792"/>
</dbReference>
<name>A0A1I8Q873_STOCA</name>
<evidence type="ECO:0000256" key="2">
    <source>
        <dbReference type="ARBA" id="ARBA00022723"/>
    </source>
</evidence>
<sequence length="297" mass="32300">MLTRQYITHAMTKRLISSRVTPHQEALMARGLPKRQPLPGVDNIVVVASGKGGVGKSTVAVNLSVSLASLGKRVGLLDADIFGPSIPLMMNVHEEPLVDDKNRIIPPVNYGVKCLSMGMLTQEGDAIIWRGPLVMSALQRLLKGAVWGPLDVLIVDTPPGTGDVHLSLTQNVPITGVLLVSTPQTASLEVTLRGAQMYRTFGVPIFGLAENMGHAICGNCQHKMEIFKNTTQRYVKEMNTKILTSIPLDGNITECCDTGIPMVLKYKDGEYAKSFRALALEILKDIDSSKRNTDKKL</sequence>
<dbReference type="GO" id="GO:0005739">
    <property type="term" value="C:mitochondrion"/>
    <property type="evidence" value="ECO:0007669"/>
    <property type="project" value="TreeGrafter"/>
</dbReference>
<dbReference type="Gene3D" id="3.40.50.300">
    <property type="entry name" value="P-loop containing nucleotide triphosphate hydrolases"/>
    <property type="match status" value="1"/>
</dbReference>
<evidence type="ECO:0000313" key="8">
    <source>
        <dbReference type="EnsemblMetazoa" id="SCAU014792-PB"/>
    </source>
</evidence>
<dbReference type="SUPFAM" id="SSF52540">
    <property type="entry name" value="P-loop containing nucleoside triphosphate hydrolases"/>
    <property type="match status" value="1"/>
</dbReference>
<dbReference type="InterPro" id="IPR033756">
    <property type="entry name" value="YlxH/NBP35"/>
</dbReference>
<dbReference type="InterPro" id="IPR027417">
    <property type="entry name" value="P-loop_NTPase"/>
</dbReference>
<dbReference type="Proteomes" id="UP000095300">
    <property type="component" value="Unassembled WGS sequence"/>
</dbReference>
<evidence type="ECO:0000256" key="1">
    <source>
        <dbReference type="ARBA" id="ARBA00022485"/>
    </source>
</evidence>
<keyword evidence="1" id="KW-0004">4Fe-4S</keyword>
<proteinExistence type="inferred from homology"/>
<organism evidence="8 9">
    <name type="scientific">Stomoxys calcitrans</name>
    <name type="common">Stable fly</name>
    <name type="synonym">Conops calcitrans</name>
    <dbReference type="NCBI Taxonomy" id="35570"/>
    <lineage>
        <taxon>Eukaryota</taxon>
        <taxon>Metazoa</taxon>
        <taxon>Ecdysozoa</taxon>
        <taxon>Arthropoda</taxon>
        <taxon>Hexapoda</taxon>
        <taxon>Insecta</taxon>
        <taxon>Pterygota</taxon>
        <taxon>Neoptera</taxon>
        <taxon>Endopterygota</taxon>
        <taxon>Diptera</taxon>
        <taxon>Brachycera</taxon>
        <taxon>Muscomorpha</taxon>
        <taxon>Muscoidea</taxon>
        <taxon>Muscidae</taxon>
        <taxon>Stomoxys</taxon>
    </lineage>
</organism>
<dbReference type="Pfam" id="PF10609">
    <property type="entry name" value="ParA"/>
    <property type="match status" value="1"/>
</dbReference>
<dbReference type="InterPro" id="IPR044304">
    <property type="entry name" value="NUBPL-like"/>
</dbReference>
<dbReference type="CDD" id="cd02037">
    <property type="entry name" value="Mrp_NBP35"/>
    <property type="match status" value="1"/>
</dbReference>
<dbReference type="GO" id="GO:0051539">
    <property type="term" value="F:4 iron, 4 sulfur cluster binding"/>
    <property type="evidence" value="ECO:0007669"/>
    <property type="project" value="UniProtKB-KW"/>
</dbReference>
<keyword evidence="6" id="KW-0411">Iron-sulfur</keyword>
<keyword evidence="3" id="KW-0547">Nucleotide-binding</keyword>
<dbReference type="PANTHER" id="PTHR42961">
    <property type="entry name" value="IRON-SULFUR PROTEIN NUBPL"/>
    <property type="match status" value="1"/>
</dbReference>
<protein>
    <recommendedName>
        <fullName evidence="10">Iron-sulfur protein NUBPL</fullName>
    </recommendedName>
</protein>
<dbReference type="InterPro" id="IPR019591">
    <property type="entry name" value="Mrp/NBP35_ATP-bd"/>
</dbReference>
<evidence type="ECO:0000256" key="6">
    <source>
        <dbReference type="ARBA" id="ARBA00023014"/>
    </source>
</evidence>
<keyword evidence="9" id="KW-1185">Reference proteome</keyword>
<evidence type="ECO:0000256" key="3">
    <source>
        <dbReference type="ARBA" id="ARBA00022741"/>
    </source>
</evidence>
<dbReference type="OrthoDB" id="1741334at2759"/>
<dbReference type="GO" id="GO:0032981">
    <property type="term" value="P:mitochondrial respiratory chain complex I assembly"/>
    <property type="evidence" value="ECO:0007669"/>
    <property type="project" value="TreeGrafter"/>
</dbReference>
<dbReference type="GO" id="GO:0016226">
    <property type="term" value="P:iron-sulfur cluster assembly"/>
    <property type="evidence" value="ECO:0007669"/>
    <property type="project" value="InterPro"/>
</dbReference>
<dbReference type="HAMAP" id="MF_02040">
    <property type="entry name" value="Mrp_NBP35"/>
    <property type="match status" value="1"/>
</dbReference>
<evidence type="ECO:0000313" key="9">
    <source>
        <dbReference type="Proteomes" id="UP000095300"/>
    </source>
</evidence>
<dbReference type="STRING" id="35570.A0A1I8Q873"/>
<comment type="similarity">
    <text evidence="7">Belongs to the Mrp/NBP35 ATP-binding proteins family.</text>
</comment>
<keyword evidence="4" id="KW-0067">ATP-binding</keyword>
<gene>
    <name evidence="8" type="primary">106084380</name>
</gene>
<dbReference type="InterPro" id="IPR000808">
    <property type="entry name" value="Mrp-like_CS"/>
</dbReference>